<dbReference type="RefSeq" id="WP_369260013.1">
    <property type="nucleotide sequence ID" value="NZ_CP163440.1"/>
</dbReference>
<dbReference type="InterPro" id="IPR036165">
    <property type="entry name" value="YefM-like_sf"/>
</dbReference>
<protein>
    <submittedName>
        <fullName evidence="2">Type II toxin-antitoxin system prevent-host-death family antitoxin</fullName>
    </submittedName>
</protein>
<sequence>MTEIAISAACSQLDDLVRRVAYGRETIALTDHGRVAALLISPQVIEDFEDALAVADYQRRKAEGTLGEGIPHKEIRRMLGLGRTP</sequence>
<dbReference type="SUPFAM" id="SSF143120">
    <property type="entry name" value="YefM-like"/>
    <property type="match status" value="1"/>
</dbReference>
<gene>
    <name evidence="2" type="ORF">AB5J50_21255</name>
</gene>
<dbReference type="Gene3D" id="3.40.1620.10">
    <property type="entry name" value="YefM-like domain"/>
    <property type="match status" value="1"/>
</dbReference>
<name>A0AB39S464_9ACTN</name>
<dbReference type="EMBL" id="CP163440">
    <property type="protein sequence ID" value="XDQ63147.1"/>
    <property type="molecule type" value="Genomic_DNA"/>
</dbReference>
<organism evidence="2">
    <name type="scientific">Streptomyces sp. R35</name>
    <dbReference type="NCBI Taxonomy" id="3238630"/>
    <lineage>
        <taxon>Bacteria</taxon>
        <taxon>Bacillati</taxon>
        <taxon>Actinomycetota</taxon>
        <taxon>Actinomycetes</taxon>
        <taxon>Kitasatosporales</taxon>
        <taxon>Streptomycetaceae</taxon>
        <taxon>Streptomyces</taxon>
    </lineage>
</organism>
<reference evidence="2" key="1">
    <citation type="submission" date="2024-07" db="EMBL/GenBank/DDBJ databases">
        <authorList>
            <person name="Yu S.T."/>
        </authorList>
    </citation>
    <scope>NUCLEOTIDE SEQUENCE</scope>
    <source>
        <strain evidence="2">R35</strain>
    </source>
</reference>
<accession>A0AB39S464</accession>
<evidence type="ECO:0000313" key="2">
    <source>
        <dbReference type="EMBL" id="XDQ63147.1"/>
    </source>
</evidence>
<dbReference type="AlphaFoldDB" id="A0AB39S464"/>
<evidence type="ECO:0000256" key="1">
    <source>
        <dbReference type="ARBA" id="ARBA00009981"/>
    </source>
</evidence>
<comment type="similarity">
    <text evidence="1">Belongs to the phD/YefM antitoxin family.</text>
</comment>
<proteinExistence type="inferred from homology"/>